<dbReference type="InterPro" id="IPR050836">
    <property type="entry name" value="SDS22/Internalin_LRR"/>
</dbReference>
<evidence type="ECO:0000313" key="3">
    <source>
        <dbReference type="EMBL" id="CAI9939621.1"/>
    </source>
</evidence>
<accession>A0AA86PJK9</accession>
<dbReference type="Proteomes" id="UP001642409">
    <property type="component" value="Unassembled WGS sequence"/>
</dbReference>
<dbReference type="EMBL" id="CATOUU010000666">
    <property type="protein sequence ID" value="CAI9939621.1"/>
    <property type="molecule type" value="Genomic_DNA"/>
</dbReference>
<sequence>MLQSLDNNYIKQQRKEKLIINTQQNQIKNGVLQIVSDTKLKSLENIQNYDIKKLELKYCTNIIPKMQSSSITQLIIENCNIQSLKEFQLDNLEVLVFSNGYKDKTLVWEYDKFPKLKELGISRWTIDITLFSQMTCLTQLSIQACGLRNIEAIKPLIGLKQLCLACNENIDITPLQYLTQLTILEMESCCLINLDALRPLTKLQVLVIYDNQIVYIEPLLEFKQLSRMGAQNNIIIDLKILAQHPNFKKFVIYDLALPGQQQIQAANVMRNINHPITNLRKICDKFSSLKAKCSLFRFKCDSSLQINHNTQSILIAQAADLLVKMNVYEDCQ</sequence>
<proteinExistence type="predicted"/>
<dbReference type="PANTHER" id="PTHR46652:SF3">
    <property type="entry name" value="LEUCINE-RICH REPEAT-CONTAINING PROTEIN 9"/>
    <property type="match status" value="1"/>
</dbReference>
<keyword evidence="2" id="KW-0677">Repeat</keyword>
<dbReference type="PANTHER" id="PTHR46652">
    <property type="entry name" value="LEUCINE-RICH REPEAT AND IQ DOMAIN-CONTAINING PROTEIN 1-RELATED"/>
    <property type="match status" value="1"/>
</dbReference>
<comment type="caution">
    <text evidence="3">The sequence shown here is derived from an EMBL/GenBank/DDBJ whole genome shotgun (WGS) entry which is preliminary data.</text>
</comment>
<evidence type="ECO:0000313" key="5">
    <source>
        <dbReference type="Proteomes" id="UP001642409"/>
    </source>
</evidence>
<name>A0AA86PJK9_9EUKA</name>
<evidence type="ECO:0000313" key="4">
    <source>
        <dbReference type="EMBL" id="CAL6063562.1"/>
    </source>
</evidence>
<evidence type="ECO:0000256" key="2">
    <source>
        <dbReference type="ARBA" id="ARBA00022737"/>
    </source>
</evidence>
<dbReference type="AlphaFoldDB" id="A0AA86PJK9"/>
<dbReference type="SUPFAM" id="SSF52058">
    <property type="entry name" value="L domain-like"/>
    <property type="match status" value="1"/>
</dbReference>
<keyword evidence="5" id="KW-1185">Reference proteome</keyword>
<dbReference type="Gene3D" id="3.80.10.10">
    <property type="entry name" value="Ribonuclease Inhibitor"/>
    <property type="match status" value="2"/>
</dbReference>
<evidence type="ECO:0000256" key="1">
    <source>
        <dbReference type="ARBA" id="ARBA00022614"/>
    </source>
</evidence>
<reference evidence="3" key="1">
    <citation type="submission" date="2023-06" db="EMBL/GenBank/DDBJ databases">
        <authorList>
            <person name="Kurt Z."/>
        </authorList>
    </citation>
    <scope>NUCLEOTIDE SEQUENCE</scope>
</reference>
<protein>
    <submittedName>
        <fullName evidence="3">DUF2252 family protein</fullName>
    </submittedName>
    <submittedName>
        <fullName evidence="4">DUF2252_family protein</fullName>
    </submittedName>
</protein>
<keyword evidence="1" id="KW-0433">Leucine-rich repeat</keyword>
<dbReference type="EMBL" id="CAXDID020000246">
    <property type="protein sequence ID" value="CAL6063562.1"/>
    <property type="molecule type" value="Genomic_DNA"/>
</dbReference>
<gene>
    <name evidence="3" type="ORF">HINF_LOCUS27266</name>
    <name evidence="4" type="ORF">HINF_LOCUS50934</name>
</gene>
<organism evidence="3">
    <name type="scientific">Hexamita inflata</name>
    <dbReference type="NCBI Taxonomy" id="28002"/>
    <lineage>
        <taxon>Eukaryota</taxon>
        <taxon>Metamonada</taxon>
        <taxon>Diplomonadida</taxon>
        <taxon>Hexamitidae</taxon>
        <taxon>Hexamitinae</taxon>
        <taxon>Hexamita</taxon>
    </lineage>
</organism>
<dbReference type="InterPro" id="IPR032675">
    <property type="entry name" value="LRR_dom_sf"/>
</dbReference>
<reference evidence="4 5" key="2">
    <citation type="submission" date="2024-07" db="EMBL/GenBank/DDBJ databases">
        <authorList>
            <person name="Akdeniz Z."/>
        </authorList>
    </citation>
    <scope>NUCLEOTIDE SEQUENCE [LARGE SCALE GENOMIC DNA]</scope>
</reference>